<reference evidence="10 11" key="3">
    <citation type="journal article" date="2015" name="Genome Announc.">
        <title>Draft Genome Sequence of the Archiascomycetous Yeast Saitoella complicata.</title>
        <authorList>
            <person name="Yamauchi K."/>
            <person name="Kondo S."/>
            <person name="Hamamoto M."/>
            <person name="Takahashi Y."/>
            <person name="Ogura Y."/>
            <person name="Hayashi T."/>
            <person name="Nishida H."/>
        </authorList>
    </citation>
    <scope>NUCLEOTIDE SEQUENCE [LARGE SCALE GENOMIC DNA]</scope>
    <source>
        <strain evidence="10 11">NRRL Y-17804</strain>
    </source>
</reference>
<name>A0A0E9NGL2_SAICN</name>
<keyword evidence="6" id="KW-0804">Transcription</keyword>
<dbReference type="Pfam" id="PF04082">
    <property type="entry name" value="Fungal_trans"/>
    <property type="match status" value="1"/>
</dbReference>
<dbReference type="InterPro" id="IPR007219">
    <property type="entry name" value="XnlR_reg_dom"/>
</dbReference>
<protein>
    <recommendedName>
        <fullName evidence="9">Zn(2)-C6 fungal-type domain-containing protein</fullName>
    </recommendedName>
</protein>
<evidence type="ECO:0000256" key="5">
    <source>
        <dbReference type="ARBA" id="ARBA00023125"/>
    </source>
</evidence>
<evidence type="ECO:0000259" key="9">
    <source>
        <dbReference type="PROSITE" id="PS50048"/>
    </source>
</evidence>
<feature type="domain" description="Zn(2)-C6 fungal-type" evidence="9">
    <location>
        <begin position="54"/>
        <end position="84"/>
    </location>
</feature>
<dbReference type="CDD" id="cd00067">
    <property type="entry name" value="GAL4"/>
    <property type="match status" value="1"/>
</dbReference>
<proteinExistence type="predicted"/>
<dbReference type="SUPFAM" id="SSF57701">
    <property type="entry name" value="Zn2/Cys6 DNA-binding domain"/>
    <property type="match status" value="1"/>
</dbReference>
<dbReference type="Gene3D" id="4.10.240.10">
    <property type="entry name" value="Zn(2)-C6 fungal-type DNA-binding domain"/>
    <property type="match status" value="1"/>
</dbReference>
<reference evidence="10 11" key="2">
    <citation type="journal article" date="2014" name="J. Gen. Appl. Microbiol.">
        <title>The early diverging ascomycetous budding yeast Saitoella complicata has three histone deacetylases belonging to the Clr6, Hos2, and Rpd3 lineages.</title>
        <authorList>
            <person name="Nishida H."/>
            <person name="Matsumoto T."/>
            <person name="Kondo S."/>
            <person name="Hamamoto M."/>
            <person name="Yoshikawa H."/>
        </authorList>
    </citation>
    <scope>NUCLEOTIDE SEQUENCE [LARGE SCALE GENOMIC DNA]</scope>
    <source>
        <strain evidence="10 11">NRRL Y-17804</strain>
    </source>
</reference>
<accession>A0A0E9NGL2</accession>
<evidence type="ECO:0000256" key="6">
    <source>
        <dbReference type="ARBA" id="ARBA00023163"/>
    </source>
</evidence>
<gene>
    <name evidence="10" type="ORF">G7K_3135-t1</name>
</gene>
<dbReference type="PROSITE" id="PS50048">
    <property type="entry name" value="ZN2_CY6_FUNGAL_2"/>
    <property type="match status" value="1"/>
</dbReference>
<dbReference type="PANTHER" id="PTHR46910:SF3">
    <property type="entry name" value="HALOTOLERANCE PROTEIN 9-RELATED"/>
    <property type="match status" value="1"/>
</dbReference>
<dbReference type="SMART" id="SM00066">
    <property type="entry name" value="GAL4"/>
    <property type="match status" value="1"/>
</dbReference>
<dbReference type="Pfam" id="PF00172">
    <property type="entry name" value="Zn_clus"/>
    <property type="match status" value="1"/>
</dbReference>
<evidence type="ECO:0000256" key="3">
    <source>
        <dbReference type="ARBA" id="ARBA00022833"/>
    </source>
</evidence>
<dbReference type="Proteomes" id="UP000033140">
    <property type="component" value="Unassembled WGS sequence"/>
</dbReference>
<evidence type="ECO:0000256" key="4">
    <source>
        <dbReference type="ARBA" id="ARBA00023015"/>
    </source>
</evidence>
<feature type="compositionally biased region" description="Basic and acidic residues" evidence="8">
    <location>
        <begin position="144"/>
        <end position="154"/>
    </location>
</feature>
<feature type="region of interest" description="Disordered" evidence="8">
    <location>
        <begin position="133"/>
        <end position="158"/>
    </location>
</feature>
<keyword evidence="5" id="KW-0238">DNA-binding</keyword>
<reference evidence="10 11" key="1">
    <citation type="journal article" date="2011" name="J. Gen. Appl. Microbiol.">
        <title>Draft genome sequencing of the enigmatic yeast Saitoella complicata.</title>
        <authorList>
            <person name="Nishida H."/>
            <person name="Hamamoto M."/>
            <person name="Sugiyama J."/>
        </authorList>
    </citation>
    <scope>NUCLEOTIDE SEQUENCE [LARGE SCALE GENOMIC DNA]</scope>
    <source>
        <strain evidence="10 11">NRRL Y-17804</strain>
    </source>
</reference>
<dbReference type="OMA" id="PCMSLYF"/>
<dbReference type="GO" id="GO:0000981">
    <property type="term" value="F:DNA-binding transcription factor activity, RNA polymerase II-specific"/>
    <property type="evidence" value="ECO:0007669"/>
    <property type="project" value="InterPro"/>
</dbReference>
<dbReference type="PROSITE" id="PS00463">
    <property type="entry name" value="ZN2_CY6_FUNGAL_1"/>
    <property type="match status" value="1"/>
</dbReference>
<keyword evidence="11" id="KW-1185">Reference proteome</keyword>
<dbReference type="CDD" id="cd12148">
    <property type="entry name" value="fungal_TF_MHR"/>
    <property type="match status" value="1"/>
</dbReference>
<organism evidence="10 11">
    <name type="scientific">Saitoella complicata (strain BCRC 22490 / CBS 7301 / JCM 7358 / NBRC 10748 / NRRL Y-17804)</name>
    <dbReference type="NCBI Taxonomy" id="698492"/>
    <lineage>
        <taxon>Eukaryota</taxon>
        <taxon>Fungi</taxon>
        <taxon>Dikarya</taxon>
        <taxon>Ascomycota</taxon>
        <taxon>Taphrinomycotina</taxon>
        <taxon>Taphrinomycotina incertae sedis</taxon>
        <taxon>Saitoella</taxon>
    </lineage>
</organism>
<evidence type="ECO:0000256" key="2">
    <source>
        <dbReference type="ARBA" id="ARBA00022723"/>
    </source>
</evidence>
<dbReference type="PANTHER" id="PTHR46910">
    <property type="entry name" value="TRANSCRIPTION FACTOR PDR1"/>
    <property type="match status" value="1"/>
</dbReference>
<dbReference type="GO" id="GO:0005634">
    <property type="term" value="C:nucleus"/>
    <property type="evidence" value="ECO:0007669"/>
    <property type="project" value="UniProtKB-SubCell"/>
</dbReference>
<evidence type="ECO:0000256" key="7">
    <source>
        <dbReference type="ARBA" id="ARBA00023242"/>
    </source>
</evidence>
<sequence length="831" mass="93844">MVPVISNFRMASHAEPAINAPSVTPTPTSGLATTIAESPWPGGVIRQRTRISHACDACKERKRRCSGERPVCVHCRCYGLNCVYSSRRRDGHQGELAALRDEREMLTDMMVRALPTVSDPTLQEAMQKVLDTNRRSAAQATSIPKEEPSSDLPREYPGPDYTEEELLYDLNTIRITHPEGYLGPSHPTAILKPLANEVVPDYERTVGHLLGFGTDDLKNAEWLDLSVDPLELPSRQDADELVTIYFSHLHCLYPILWRPRFVYEYMRFWDNNKRVVFSNNNNWLAILNMVFCIGSLYAMAMVDNPDQNGPLIYFKRAQSLSMNMFSIGNLETVQCYLFMAWFLHAMGMNNRAYTLLGTVVRMAEALGLHIKSSRSGIDPILLETRRRVWHGIIVFERTLELLLGRPISSPGRFSNVELPVEVDEEWFEGPQSLRGVGQPNFKPTRVAYLIEAYKLSKITEQVVDKLYSAVASAVPWSLYEVSVADLGNQTLTWKSLLPFHLRFEDQFCTGDPDGIYIRQRNALALRYHNVRMMIFRRSINTALARGKDAQDQHDYVRTRPKLDMTDFALRECTNEAMQVCLMFHDTRVRTKQMFLEQAWWEARPTIITAASILALVYRACTQGNVNLDGDTITKGKIRECLEYLKDAVEALILDSLLCSERTKGIVLCLIRLADGDTNALFDYNQISMTTPSDTDSSGAETDSWSKTFEISQSSEVNLFDVRAGIDYGVGMNVQNMPTNQAQRSSPADYRWVDQEVGLEQRSYGEGMPQWTTMLAVEGERQVATPSSERRGAPSSAFTADKFGLPMLYDNPVWTVHQHSQSQGSGGGPQGQ</sequence>
<evidence type="ECO:0000256" key="1">
    <source>
        <dbReference type="ARBA" id="ARBA00004123"/>
    </source>
</evidence>
<dbReference type="InterPro" id="IPR001138">
    <property type="entry name" value="Zn2Cys6_DnaBD"/>
</dbReference>
<evidence type="ECO:0000313" key="10">
    <source>
        <dbReference type="EMBL" id="GAO48974.1"/>
    </source>
</evidence>
<dbReference type="InterPro" id="IPR050987">
    <property type="entry name" value="AtrR-like"/>
</dbReference>
<comment type="subcellular location">
    <subcellularLocation>
        <location evidence="1">Nucleus</location>
    </subcellularLocation>
</comment>
<keyword evidence="7" id="KW-0539">Nucleus</keyword>
<keyword evidence="2" id="KW-0479">Metal-binding</keyword>
<keyword evidence="3" id="KW-0862">Zinc</keyword>
<dbReference type="InterPro" id="IPR036864">
    <property type="entry name" value="Zn2-C6_fun-type_DNA-bd_sf"/>
</dbReference>
<comment type="caution">
    <text evidence="10">The sequence shown here is derived from an EMBL/GenBank/DDBJ whole genome shotgun (WGS) entry which is preliminary data.</text>
</comment>
<dbReference type="EMBL" id="BACD03000019">
    <property type="protein sequence ID" value="GAO48974.1"/>
    <property type="molecule type" value="Genomic_DNA"/>
</dbReference>
<dbReference type="AlphaFoldDB" id="A0A0E9NGL2"/>
<dbReference type="GO" id="GO:0008270">
    <property type="term" value="F:zinc ion binding"/>
    <property type="evidence" value="ECO:0007669"/>
    <property type="project" value="InterPro"/>
</dbReference>
<evidence type="ECO:0000313" key="11">
    <source>
        <dbReference type="Proteomes" id="UP000033140"/>
    </source>
</evidence>
<dbReference type="GO" id="GO:0003677">
    <property type="term" value="F:DNA binding"/>
    <property type="evidence" value="ECO:0007669"/>
    <property type="project" value="UniProtKB-KW"/>
</dbReference>
<dbReference type="GO" id="GO:0006351">
    <property type="term" value="P:DNA-templated transcription"/>
    <property type="evidence" value="ECO:0007669"/>
    <property type="project" value="InterPro"/>
</dbReference>
<evidence type="ECO:0000256" key="8">
    <source>
        <dbReference type="SAM" id="MobiDB-lite"/>
    </source>
</evidence>
<dbReference type="SMART" id="SM00906">
    <property type="entry name" value="Fungal_trans"/>
    <property type="match status" value="1"/>
</dbReference>
<keyword evidence="4" id="KW-0805">Transcription regulation</keyword>